<dbReference type="AlphaFoldDB" id="A0AAD9QL47"/>
<evidence type="ECO:0000256" key="2">
    <source>
        <dbReference type="RuleBase" id="RU049442"/>
    </source>
</evidence>
<dbReference type="PRINTS" id="PR00263">
    <property type="entry name" value="HBGFFGF"/>
</dbReference>
<name>A0AAD9QL47_ACRCE</name>
<dbReference type="GO" id="GO:0008083">
    <property type="term" value="F:growth factor activity"/>
    <property type="evidence" value="ECO:0007669"/>
    <property type="project" value="InterPro"/>
</dbReference>
<comment type="caution">
    <text evidence="3">The sequence shown here is derived from an EMBL/GenBank/DDBJ whole genome shotgun (WGS) entry which is preliminary data.</text>
</comment>
<protein>
    <recommendedName>
        <fullName evidence="2">Fibroblast growth factor</fullName>
        <shortName evidence="2">FGF</shortName>
    </recommendedName>
</protein>
<dbReference type="Proteomes" id="UP001249851">
    <property type="component" value="Unassembled WGS sequence"/>
</dbReference>
<evidence type="ECO:0000256" key="1">
    <source>
        <dbReference type="ARBA" id="ARBA00007936"/>
    </source>
</evidence>
<gene>
    <name evidence="3" type="ORF">P5673_013658</name>
</gene>
<evidence type="ECO:0000313" key="4">
    <source>
        <dbReference type="Proteomes" id="UP001249851"/>
    </source>
</evidence>
<proteinExistence type="inferred from homology"/>
<comment type="similarity">
    <text evidence="1 2">Belongs to the heparin-binding growth factors family.</text>
</comment>
<dbReference type="SMART" id="SM00442">
    <property type="entry name" value="FGF"/>
    <property type="match status" value="1"/>
</dbReference>
<dbReference type="InterPro" id="IPR008996">
    <property type="entry name" value="IL1/FGF"/>
</dbReference>
<dbReference type="EMBL" id="JARQWQ010000026">
    <property type="protein sequence ID" value="KAK2563294.1"/>
    <property type="molecule type" value="Genomic_DNA"/>
</dbReference>
<dbReference type="SUPFAM" id="SSF50353">
    <property type="entry name" value="Cytokine"/>
    <property type="match status" value="1"/>
</dbReference>
<reference evidence="3" key="1">
    <citation type="journal article" date="2023" name="G3 (Bethesda)">
        <title>Whole genome assembly and annotation of the endangered Caribbean coral Acropora cervicornis.</title>
        <authorList>
            <person name="Selwyn J.D."/>
            <person name="Vollmer S.V."/>
        </authorList>
    </citation>
    <scope>NUCLEOTIDE SEQUENCE</scope>
    <source>
        <strain evidence="3">K2</strain>
    </source>
</reference>
<reference evidence="3" key="2">
    <citation type="journal article" date="2023" name="Science">
        <title>Genomic signatures of disease resistance in endangered staghorn corals.</title>
        <authorList>
            <person name="Vollmer S.V."/>
            <person name="Selwyn J.D."/>
            <person name="Despard B.A."/>
            <person name="Roesel C.L."/>
        </authorList>
    </citation>
    <scope>NUCLEOTIDE SEQUENCE</scope>
    <source>
        <strain evidence="3">K2</strain>
    </source>
</reference>
<dbReference type="Gene3D" id="2.80.10.50">
    <property type="match status" value="1"/>
</dbReference>
<accession>A0AAD9QL47</accession>
<dbReference type="InterPro" id="IPR056378">
    <property type="entry name" value="Let-756-like_FGF"/>
</dbReference>
<dbReference type="InterPro" id="IPR002209">
    <property type="entry name" value="Fibroblast_GF_fam"/>
</dbReference>
<evidence type="ECO:0000313" key="3">
    <source>
        <dbReference type="EMBL" id="KAK2563294.1"/>
    </source>
</evidence>
<dbReference type="CDD" id="cd00058">
    <property type="entry name" value="beta-trefoil_FGF"/>
    <property type="match status" value="1"/>
</dbReference>
<dbReference type="Pfam" id="PF00167">
    <property type="entry name" value="FGF"/>
    <property type="match status" value="1"/>
</dbReference>
<sequence length="129" mass="14448">MVSARILLYCKWGYYLQVTTEQQSISGVRTKDEHCVLEMKTTDFGKVVIKGDNANAFIAVNSEGALYTTTTECSSCIWNEIQHTDGYNYYQSDVYNQFYLGLKRKGFPKNGNKTALGQVGCAFLTESAP</sequence>
<organism evidence="3 4">
    <name type="scientific">Acropora cervicornis</name>
    <name type="common">Staghorn coral</name>
    <dbReference type="NCBI Taxonomy" id="6130"/>
    <lineage>
        <taxon>Eukaryota</taxon>
        <taxon>Metazoa</taxon>
        <taxon>Cnidaria</taxon>
        <taxon>Anthozoa</taxon>
        <taxon>Hexacorallia</taxon>
        <taxon>Scleractinia</taxon>
        <taxon>Astrocoeniina</taxon>
        <taxon>Acroporidae</taxon>
        <taxon>Acropora</taxon>
    </lineage>
</organism>
<dbReference type="PANTHER" id="PTHR11486">
    <property type="entry name" value="FIBROBLAST GROWTH FACTOR"/>
    <property type="match status" value="1"/>
</dbReference>
<keyword evidence="4" id="KW-1185">Reference proteome</keyword>
<dbReference type="PRINTS" id="PR00262">
    <property type="entry name" value="IL1HBGF"/>
</dbReference>